<reference evidence="1" key="1">
    <citation type="journal article" date="2005" name="Proc. Natl. Acad. Sci. U.S.A.">
        <title>The psychrophilic lifestyle as revealed by the genome sequence of Colwellia psychrerythraea 34H through genomic and proteomic analyses.</title>
        <authorList>
            <person name="Methe B.A."/>
            <person name="Nelson K.E."/>
            <person name="Deming J.W."/>
            <person name="Momen B."/>
            <person name="Melamud E."/>
            <person name="Zhang X."/>
            <person name="Moult J."/>
            <person name="Madupu R."/>
            <person name="Nelson W.C."/>
            <person name="Dodson R.J."/>
            <person name="Brinkac L.M."/>
            <person name="Daugherty S.C."/>
            <person name="Durkin A.S."/>
            <person name="DeBoy R.T."/>
            <person name="Kolonay J.F."/>
            <person name="Sullivan S.A."/>
            <person name="Zhou L."/>
            <person name="Davidsen T.M."/>
            <person name="Wu M."/>
            <person name="Huston A.L."/>
            <person name="Lewis M."/>
            <person name="Weaver B."/>
            <person name="Weidman J.F."/>
            <person name="Khouri H."/>
            <person name="Utterback T.R."/>
            <person name="Feldblyum T.V."/>
            <person name="Fraser C.M."/>
        </authorList>
    </citation>
    <scope>NUCLEOTIDE SEQUENCE [LARGE SCALE GENOMIC DNA]</scope>
    <source>
        <strain evidence="1">34H</strain>
    </source>
</reference>
<protein>
    <submittedName>
        <fullName evidence="1">Uncharacterized protein</fullName>
    </submittedName>
</protein>
<sequence length="40" mass="4590">MLSIPIASYYSIKRLILENLPSLKFEPLINLIGIKLTFLL</sequence>
<dbReference type="AlphaFoldDB" id="Q47YS9"/>
<name>Q47YS9_COLP3</name>
<evidence type="ECO:0000313" key="2">
    <source>
        <dbReference type="Proteomes" id="UP000000547"/>
    </source>
</evidence>
<organism evidence="1 2">
    <name type="scientific">Colwellia psychrerythraea (strain 34H / ATCC BAA-681)</name>
    <name type="common">Vibrio psychroerythus</name>
    <dbReference type="NCBI Taxonomy" id="167879"/>
    <lineage>
        <taxon>Bacteria</taxon>
        <taxon>Pseudomonadati</taxon>
        <taxon>Pseudomonadota</taxon>
        <taxon>Gammaproteobacteria</taxon>
        <taxon>Alteromonadales</taxon>
        <taxon>Colwelliaceae</taxon>
        <taxon>Colwellia</taxon>
    </lineage>
</organism>
<dbReference type="Proteomes" id="UP000000547">
    <property type="component" value="Chromosome"/>
</dbReference>
<dbReference type="KEGG" id="cps:CPS_3365"/>
<dbReference type="HOGENOM" id="CLU_3288007_0_0_6"/>
<accession>Q47YS9</accession>
<evidence type="ECO:0000313" key="1">
    <source>
        <dbReference type="EMBL" id="AAZ28389.1"/>
    </source>
</evidence>
<dbReference type="EMBL" id="CP000083">
    <property type="protein sequence ID" value="AAZ28389.1"/>
    <property type="molecule type" value="Genomic_DNA"/>
</dbReference>
<proteinExistence type="predicted"/>
<gene>
    <name evidence="1" type="ordered locus">CPS_3365</name>
</gene>